<accession>A0A1Q2HQB3</accession>
<gene>
    <name evidence="1" type="ORF">L21SP3_01445</name>
</gene>
<dbReference type="KEGG" id="pbu:L21SP3_01445"/>
<dbReference type="STRING" id="1940790.L21SP3_01445"/>
<keyword evidence="2" id="KW-1185">Reference proteome</keyword>
<dbReference type="Proteomes" id="UP000188273">
    <property type="component" value="Chromosome"/>
</dbReference>
<organism evidence="1 2">
    <name type="scientific">Sedimentisphaera cyanobacteriorum</name>
    <dbReference type="NCBI Taxonomy" id="1940790"/>
    <lineage>
        <taxon>Bacteria</taxon>
        <taxon>Pseudomonadati</taxon>
        <taxon>Planctomycetota</taxon>
        <taxon>Phycisphaerae</taxon>
        <taxon>Sedimentisphaerales</taxon>
        <taxon>Sedimentisphaeraceae</taxon>
        <taxon>Sedimentisphaera</taxon>
    </lineage>
</organism>
<dbReference type="RefSeq" id="WP_161488139.1">
    <property type="nucleotide sequence ID" value="NZ_CP019633.1"/>
</dbReference>
<dbReference type="EMBL" id="CP019633">
    <property type="protein sequence ID" value="AQQ09637.1"/>
    <property type="molecule type" value="Genomic_DNA"/>
</dbReference>
<protein>
    <submittedName>
        <fullName evidence="1">Uncharacterized protein</fullName>
    </submittedName>
</protein>
<reference evidence="2" key="1">
    <citation type="submission" date="2017-02" db="EMBL/GenBank/DDBJ databases">
        <title>Comparative genomics and description of representatives of a novel lineage of planctomycetes thriving in anoxic sediments.</title>
        <authorList>
            <person name="Spring S."/>
            <person name="Bunk B."/>
            <person name="Sproer C."/>
            <person name="Klenk H.-P."/>
        </authorList>
    </citation>
    <scope>NUCLEOTIDE SEQUENCE [LARGE SCALE GENOMIC DNA]</scope>
    <source>
        <strain evidence="2">L21-RPul-D3</strain>
    </source>
</reference>
<sequence>MSRNYSPKTFLRQTPNHMLKEYFSGKELLGDIGQKQDLYAGNREV</sequence>
<evidence type="ECO:0000313" key="1">
    <source>
        <dbReference type="EMBL" id="AQQ09637.1"/>
    </source>
</evidence>
<evidence type="ECO:0000313" key="2">
    <source>
        <dbReference type="Proteomes" id="UP000188273"/>
    </source>
</evidence>
<dbReference type="OrthoDB" id="9178262at2"/>
<name>A0A1Q2HQB3_9BACT</name>
<dbReference type="AlphaFoldDB" id="A0A1Q2HQB3"/>
<proteinExistence type="predicted"/>